<dbReference type="AlphaFoldDB" id="A0A1R0H0W9"/>
<dbReference type="InterPro" id="IPR039799">
    <property type="entry name" value="ALR/ERV"/>
</dbReference>
<comment type="caution">
    <text evidence="11">The sequence shown here is derived from an EMBL/GenBank/DDBJ whole genome shotgun (WGS) entry which is preliminary data.</text>
</comment>
<keyword evidence="12" id="KW-1185">Reference proteome</keyword>
<evidence type="ECO:0000256" key="1">
    <source>
        <dbReference type="ARBA" id="ARBA00001974"/>
    </source>
</evidence>
<dbReference type="GO" id="GO:0005758">
    <property type="term" value="C:mitochondrial intermembrane space"/>
    <property type="evidence" value="ECO:0007669"/>
    <property type="project" value="UniProtKB-SubCell"/>
</dbReference>
<dbReference type="EC" id="1.8.3.2" evidence="8"/>
<dbReference type="PROSITE" id="PS51324">
    <property type="entry name" value="ERV_ALR"/>
    <property type="match status" value="1"/>
</dbReference>
<dbReference type="STRING" id="133383.A0A1R0H0W9"/>
<dbReference type="GO" id="GO:0050660">
    <property type="term" value="F:flavin adenine dinucleotide binding"/>
    <property type="evidence" value="ECO:0007669"/>
    <property type="project" value="TreeGrafter"/>
</dbReference>
<keyword evidence="3 8" id="KW-0285">Flavoprotein</keyword>
<organism evidence="11 12">
    <name type="scientific">Smittium mucronatum</name>
    <dbReference type="NCBI Taxonomy" id="133383"/>
    <lineage>
        <taxon>Eukaryota</taxon>
        <taxon>Fungi</taxon>
        <taxon>Fungi incertae sedis</taxon>
        <taxon>Zoopagomycota</taxon>
        <taxon>Kickxellomycotina</taxon>
        <taxon>Harpellomycetes</taxon>
        <taxon>Harpellales</taxon>
        <taxon>Legeriomycetaceae</taxon>
        <taxon>Smittium</taxon>
    </lineage>
</organism>
<feature type="domain" description="ERV/ALR sulfhydryl oxidase" evidence="10">
    <location>
        <begin position="68"/>
        <end position="168"/>
    </location>
</feature>
<comment type="subcellular location">
    <subcellularLocation>
        <location evidence="2">Mitochondrion intermembrane space</location>
    </subcellularLocation>
</comment>
<dbReference type="OrthoDB" id="17199at2759"/>
<dbReference type="FunFam" id="1.20.120.310:FF:000003">
    <property type="entry name" value="Sulfhydryl oxidase"/>
    <property type="match status" value="1"/>
</dbReference>
<evidence type="ECO:0000256" key="9">
    <source>
        <dbReference type="SAM" id="MobiDB-lite"/>
    </source>
</evidence>
<comment type="cofactor">
    <cofactor evidence="1 8">
        <name>FAD</name>
        <dbReference type="ChEBI" id="CHEBI:57692"/>
    </cofactor>
</comment>
<dbReference type="GO" id="GO:0016971">
    <property type="term" value="F:flavin-dependent sulfhydryl oxidase activity"/>
    <property type="evidence" value="ECO:0007669"/>
    <property type="project" value="InterPro"/>
</dbReference>
<evidence type="ECO:0000256" key="2">
    <source>
        <dbReference type="ARBA" id="ARBA00004569"/>
    </source>
</evidence>
<protein>
    <recommendedName>
        <fullName evidence="8">Sulfhydryl oxidase</fullName>
        <ecNumber evidence="8">1.8.3.2</ecNumber>
    </recommendedName>
</protein>
<evidence type="ECO:0000256" key="4">
    <source>
        <dbReference type="ARBA" id="ARBA00022827"/>
    </source>
</evidence>
<reference evidence="11 12" key="1">
    <citation type="journal article" date="2016" name="Mol. Biol. Evol.">
        <title>Genome-Wide Survey of Gut Fungi (Harpellales) Reveals the First Horizontally Transferred Ubiquitin Gene from a Mosquito Host.</title>
        <authorList>
            <person name="Wang Y."/>
            <person name="White M.M."/>
            <person name="Kvist S."/>
            <person name="Moncalvo J.M."/>
        </authorList>
    </citation>
    <scope>NUCLEOTIDE SEQUENCE [LARGE SCALE GENOMIC DNA]</scope>
    <source>
        <strain evidence="11 12">ALG-7-W6</strain>
    </source>
</reference>
<proteinExistence type="predicted"/>
<name>A0A1R0H0W9_9FUNG</name>
<feature type="compositionally biased region" description="Polar residues" evidence="9">
    <location>
        <begin position="37"/>
        <end position="49"/>
    </location>
</feature>
<dbReference type="InterPro" id="IPR036774">
    <property type="entry name" value="ERV/ALR_sulphydryl_oxid_sf"/>
</dbReference>
<keyword evidence="4 8" id="KW-0274">FAD</keyword>
<dbReference type="Pfam" id="PF04777">
    <property type="entry name" value="Evr1_Alr"/>
    <property type="match status" value="1"/>
</dbReference>
<evidence type="ECO:0000313" key="11">
    <source>
        <dbReference type="EMBL" id="OLY82779.1"/>
    </source>
</evidence>
<comment type="catalytic activity">
    <reaction evidence="8">
        <text>2 R'C(R)SH + O2 = R'C(R)S-S(R)CR' + H2O2</text>
        <dbReference type="Rhea" id="RHEA:17357"/>
        <dbReference type="ChEBI" id="CHEBI:15379"/>
        <dbReference type="ChEBI" id="CHEBI:16240"/>
        <dbReference type="ChEBI" id="CHEBI:16520"/>
        <dbReference type="ChEBI" id="CHEBI:17412"/>
        <dbReference type="EC" id="1.8.3.2"/>
    </reaction>
</comment>
<gene>
    <name evidence="11" type="ORF">AYI68_g3093</name>
</gene>
<keyword evidence="5 8" id="KW-0560">Oxidoreductase</keyword>
<keyword evidence="6" id="KW-0496">Mitochondrion</keyword>
<dbReference type="PANTHER" id="PTHR12645">
    <property type="entry name" value="ALR/ERV"/>
    <property type="match status" value="1"/>
</dbReference>
<dbReference type="Gene3D" id="1.20.120.310">
    <property type="entry name" value="ERV/ALR sulfhydryl oxidase domain"/>
    <property type="match status" value="1"/>
</dbReference>
<evidence type="ECO:0000259" key="10">
    <source>
        <dbReference type="PROSITE" id="PS51324"/>
    </source>
</evidence>
<evidence type="ECO:0000256" key="3">
    <source>
        <dbReference type="ARBA" id="ARBA00022630"/>
    </source>
</evidence>
<evidence type="ECO:0000256" key="7">
    <source>
        <dbReference type="ARBA" id="ARBA00023157"/>
    </source>
</evidence>
<dbReference type="SUPFAM" id="SSF69000">
    <property type="entry name" value="FAD-dependent thiol oxidase"/>
    <property type="match status" value="1"/>
</dbReference>
<dbReference type="InterPro" id="IPR017905">
    <property type="entry name" value="ERV/ALR_sulphydryl_oxidase"/>
</dbReference>
<evidence type="ECO:0000256" key="5">
    <source>
        <dbReference type="ARBA" id="ARBA00023002"/>
    </source>
</evidence>
<dbReference type="EMBL" id="LSSL01001250">
    <property type="protein sequence ID" value="OLY82779.1"/>
    <property type="molecule type" value="Genomic_DNA"/>
</dbReference>
<feature type="region of interest" description="Disordered" evidence="9">
    <location>
        <begin position="24"/>
        <end position="49"/>
    </location>
</feature>
<evidence type="ECO:0000256" key="6">
    <source>
        <dbReference type="ARBA" id="ARBA00023128"/>
    </source>
</evidence>
<evidence type="ECO:0000256" key="8">
    <source>
        <dbReference type="RuleBase" id="RU371123"/>
    </source>
</evidence>
<feature type="compositionally biased region" description="Basic and acidic residues" evidence="9">
    <location>
        <begin position="24"/>
        <end position="35"/>
    </location>
</feature>
<evidence type="ECO:0000313" key="12">
    <source>
        <dbReference type="Proteomes" id="UP000187455"/>
    </source>
</evidence>
<dbReference type="Proteomes" id="UP000187455">
    <property type="component" value="Unassembled WGS sequence"/>
</dbReference>
<keyword evidence="7" id="KW-1015">Disulfide bond</keyword>
<dbReference type="PANTHER" id="PTHR12645:SF0">
    <property type="entry name" value="FAD-LINKED SULFHYDRYL OXIDASE ALR"/>
    <property type="match status" value="1"/>
</dbReference>
<sequence>MVQESSDKAKEVPCRVCDQFKTWTKKESKQEKIAAQKDSSNEATKTQNSLANLAKEKEDAFPVAYSACPPDSQELGRSTWTFLHTMAAYYPATPTEIEKDNMRTFINSFKWVYPCGPCASHLRKEIRRDPPKVDSNLDLSLWFCYTHNKVNKILGKPEFDCSRVLERWRDGPSDGRCDWGMPEE</sequence>
<accession>A0A1R0H0W9</accession>